<dbReference type="STRING" id="1798475.A2837_02955"/>
<evidence type="ECO:0000313" key="3">
    <source>
        <dbReference type="Proteomes" id="UP000176322"/>
    </source>
</evidence>
<name>A0A1F6BWX3_9BACT</name>
<dbReference type="EMBL" id="MFKO01000008">
    <property type="protein sequence ID" value="OGG41444.1"/>
    <property type="molecule type" value="Genomic_DNA"/>
</dbReference>
<proteinExistence type="predicted"/>
<comment type="caution">
    <text evidence="2">The sequence shown here is derived from an EMBL/GenBank/DDBJ whole genome shotgun (WGS) entry which is preliminary data.</text>
</comment>
<feature type="region of interest" description="Disordered" evidence="1">
    <location>
        <begin position="233"/>
        <end position="264"/>
    </location>
</feature>
<feature type="compositionally biased region" description="Pro residues" evidence="1">
    <location>
        <begin position="250"/>
        <end position="259"/>
    </location>
</feature>
<accession>A0A1F6BWX3</accession>
<reference evidence="2 3" key="1">
    <citation type="journal article" date="2016" name="Nat. Commun.">
        <title>Thousands of microbial genomes shed light on interconnected biogeochemical processes in an aquifer system.</title>
        <authorList>
            <person name="Anantharaman K."/>
            <person name="Brown C.T."/>
            <person name="Hug L.A."/>
            <person name="Sharon I."/>
            <person name="Castelle C.J."/>
            <person name="Probst A.J."/>
            <person name="Thomas B.C."/>
            <person name="Singh A."/>
            <person name="Wilkins M.J."/>
            <person name="Karaoz U."/>
            <person name="Brodie E.L."/>
            <person name="Williams K.H."/>
            <person name="Hubbard S.S."/>
            <person name="Banfield J.F."/>
        </authorList>
    </citation>
    <scope>NUCLEOTIDE SEQUENCE [LARGE SCALE GENOMIC DNA]</scope>
</reference>
<protein>
    <submittedName>
        <fullName evidence="2">Uncharacterized protein</fullName>
    </submittedName>
</protein>
<organism evidence="2 3">
    <name type="scientific">Candidatus Kaiserbacteria bacterium RIFCSPHIGHO2_01_FULL_46_22</name>
    <dbReference type="NCBI Taxonomy" id="1798475"/>
    <lineage>
        <taxon>Bacteria</taxon>
        <taxon>Candidatus Kaiseribacteriota</taxon>
    </lineage>
</organism>
<dbReference type="AlphaFoldDB" id="A0A1F6BWX3"/>
<dbReference type="Proteomes" id="UP000176322">
    <property type="component" value="Unassembled WGS sequence"/>
</dbReference>
<evidence type="ECO:0000313" key="2">
    <source>
        <dbReference type="EMBL" id="OGG41444.1"/>
    </source>
</evidence>
<evidence type="ECO:0000256" key="1">
    <source>
        <dbReference type="SAM" id="MobiDB-lite"/>
    </source>
</evidence>
<sequence>MTGVVSKIKRLRTFSGDVMDARGDLSVPEEPMPKVVPAVKAPPLITVMPPVTKVTPPPPPPPPKPLPPVALVKKSEPVVTIATPPVQSVPVSHNLNEELSALNKVTPSSILAASPNRIDVMEAESSASAGSIISDHKNDRFNLFSATWQALKEWFATEREEFEKKQSEKAAAVPKVRPVESRKEVVLKAASQSALAPKDDYRKVVSQHTSLPVEKRSAPEAVVTIKSRAAVPAPSWSHFEGEPPAAATPSVPPPSPTPKPVEQKPFTPPVAVVIPPPVIEKPVEVAAETVITPIEPKPVAPTLPPAEVPLSAAVETVEKPVSVPSYSPEVIEEPAVVQTQNTAREEIAPSPQVATQKPIRFASAKPSPFPIIRIGTIAVMSIILGVSASLWLFGGGSEDNQEIAGQEETISLISADQKVDVPVTNDRDEFLEQMTEISVPVENAVTLLRPRIDLSGTASTPPTATVLQILNLRLPGSFTRSIETINFGRYNGRSFIVLRVTSFDAGFSGLLEGETSLINDLQPLFGSPVEGTFDPSLRTVGGAGEPFFVDSAVKNHDVRILRDELQKERLVYGFVNRNTVLIATDSAVFAAAADKIK</sequence>
<gene>
    <name evidence="2" type="ORF">A2837_02955</name>
</gene>